<dbReference type="Pfam" id="PF00732">
    <property type="entry name" value="GMC_oxred_N"/>
    <property type="match status" value="1"/>
</dbReference>
<dbReference type="SUPFAM" id="SSF54373">
    <property type="entry name" value="FAD-linked reductases, C-terminal domain"/>
    <property type="match status" value="1"/>
</dbReference>
<evidence type="ECO:0000256" key="4">
    <source>
        <dbReference type="ARBA" id="ARBA00022827"/>
    </source>
</evidence>
<evidence type="ECO:0000259" key="5">
    <source>
        <dbReference type="PROSITE" id="PS00624"/>
    </source>
</evidence>
<dbReference type="InterPro" id="IPR000172">
    <property type="entry name" value="GMC_OxRdtase_N"/>
</dbReference>
<evidence type="ECO:0000256" key="1">
    <source>
        <dbReference type="ARBA" id="ARBA00001974"/>
    </source>
</evidence>
<dbReference type="PANTHER" id="PTHR11552:SF147">
    <property type="entry name" value="CHOLINE DEHYDROGENASE, MITOCHONDRIAL"/>
    <property type="match status" value="1"/>
</dbReference>
<comment type="caution">
    <text evidence="6">The sequence shown here is derived from an EMBL/GenBank/DDBJ whole genome shotgun (WGS) entry which is preliminary data.</text>
</comment>
<keyword evidence="4" id="KW-0274">FAD</keyword>
<evidence type="ECO:0000256" key="3">
    <source>
        <dbReference type="ARBA" id="ARBA00022630"/>
    </source>
</evidence>
<dbReference type="InterPro" id="IPR007867">
    <property type="entry name" value="GMC_OxRtase_C"/>
</dbReference>
<proteinExistence type="inferred from homology"/>
<evidence type="ECO:0000256" key="2">
    <source>
        <dbReference type="ARBA" id="ARBA00010790"/>
    </source>
</evidence>
<dbReference type="Proteomes" id="UP001161390">
    <property type="component" value="Unassembled WGS sequence"/>
</dbReference>
<dbReference type="InterPro" id="IPR036188">
    <property type="entry name" value="FAD/NAD-bd_sf"/>
</dbReference>
<dbReference type="Gene3D" id="3.30.560.10">
    <property type="entry name" value="Glucose Oxidase, domain 3"/>
    <property type="match status" value="1"/>
</dbReference>
<dbReference type="InterPro" id="IPR012132">
    <property type="entry name" value="GMC_OxRdtase"/>
</dbReference>
<dbReference type="SUPFAM" id="SSF51905">
    <property type="entry name" value="FAD/NAD(P)-binding domain"/>
    <property type="match status" value="1"/>
</dbReference>
<comment type="similarity">
    <text evidence="2">Belongs to the GMC oxidoreductase family.</text>
</comment>
<dbReference type="PIRSF" id="PIRSF000137">
    <property type="entry name" value="Alcohol_oxidase"/>
    <property type="match status" value="1"/>
</dbReference>
<dbReference type="EMBL" id="BSNJ01000002">
    <property type="protein sequence ID" value="GLQ19990.1"/>
    <property type="molecule type" value="Genomic_DNA"/>
</dbReference>
<organism evidence="6 7">
    <name type="scientific">Algimonas porphyrae</name>
    <dbReference type="NCBI Taxonomy" id="1128113"/>
    <lineage>
        <taxon>Bacteria</taxon>
        <taxon>Pseudomonadati</taxon>
        <taxon>Pseudomonadota</taxon>
        <taxon>Alphaproteobacteria</taxon>
        <taxon>Maricaulales</taxon>
        <taxon>Robiginitomaculaceae</taxon>
        <taxon>Algimonas</taxon>
    </lineage>
</organism>
<dbReference type="Pfam" id="PF05199">
    <property type="entry name" value="GMC_oxred_C"/>
    <property type="match status" value="1"/>
</dbReference>
<sequence length="550" mass="60356">MTSRRYDYIIVGAGSAGATIANRLSADPDVSVLLLEAGGSHEHWTVRIPGGMVMNIVMKARNWDFETVPQKALNDRQGFQPRGKMLGGSSGANAMIYIRGAQYDYDNWAAMGADGWAYDDVLPYFRKSEHREAGADTYHGQGGELNVAPIRTPSEINDVFLEAGRSLQWPMNNDFNGETQEGLGFYEVTQKDGERWSTARAFLDPVMDRPNLTVVQHALTEKVLTDNGRATGVRYRITKGRKGTVDALCDREVILSAGAFGSPQILLLSGIGAKKHLEPHGIDQVADVAGVGENLQDHIDVTLCFKSRMKDLLGLSLPGMVRMVGEMWKYRTRREGMFTTNYAESGGFLYTDRSEPAPDIQLHMVRAIVDDHGRKMHLGHGYSCHVCVLRPKSRGSVTLASADAADAPLIDPAFLDDERDLDTLLRGVKMLQRILRAPAFDKANLKSLYAADSDDDDELIADIRERADTVYHPVGTCKMGDTATDPMAVVDPRLRVRGLTGLRVADASIMPQIVSGNTNAPAIMIGEKAADMIREDWASQTQDRKADASA</sequence>
<keyword evidence="3" id="KW-0285">Flavoprotein</keyword>
<evidence type="ECO:0000313" key="7">
    <source>
        <dbReference type="Proteomes" id="UP001161390"/>
    </source>
</evidence>
<keyword evidence="7" id="KW-1185">Reference proteome</keyword>
<dbReference type="Gene3D" id="3.50.50.60">
    <property type="entry name" value="FAD/NAD(P)-binding domain"/>
    <property type="match status" value="1"/>
</dbReference>
<dbReference type="PROSITE" id="PS00624">
    <property type="entry name" value="GMC_OXRED_2"/>
    <property type="match status" value="1"/>
</dbReference>
<feature type="domain" description="Glucose-methanol-choline oxidoreductase N-terminal" evidence="5">
    <location>
        <begin position="258"/>
        <end position="272"/>
    </location>
</feature>
<accession>A0ABQ5UZ06</accession>
<reference evidence="6" key="2">
    <citation type="submission" date="2023-01" db="EMBL/GenBank/DDBJ databases">
        <title>Draft genome sequence of Algimonas porphyrae strain NBRC 108216.</title>
        <authorList>
            <person name="Sun Q."/>
            <person name="Mori K."/>
        </authorList>
    </citation>
    <scope>NUCLEOTIDE SEQUENCE</scope>
    <source>
        <strain evidence="6">NBRC 108216</strain>
    </source>
</reference>
<reference evidence="6" key="1">
    <citation type="journal article" date="2014" name="Int. J. Syst. Evol. Microbiol.">
        <title>Complete genome of a new Firmicutes species belonging to the dominant human colonic microbiota ('Ruminococcus bicirculans') reveals two chromosomes and a selective capacity to utilize plant glucans.</title>
        <authorList>
            <consortium name="NISC Comparative Sequencing Program"/>
            <person name="Wegmann U."/>
            <person name="Louis P."/>
            <person name="Goesmann A."/>
            <person name="Henrissat B."/>
            <person name="Duncan S.H."/>
            <person name="Flint H.J."/>
        </authorList>
    </citation>
    <scope>NUCLEOTIDE SEQUENCE</scope>
    <source>
        <strain evidence="6">NBRC 108216</strain>
    </source>
</reference>
<dbReference type="RefSeq" id="WP_284370157.1">
    <property type="nucleotide sequence ID" value="NZ_BSNJ01000002.1"/>
</dbReference>
<evidence type="ECO:0000313" key="6">
    <source>
        <dbReference type="EMBL" id="GLQ19990.1"/>
    </source>
</evidence>
<name>A0ABQ5UZ06_9PROT</name>
<protein>
    <submittedName>
        <fullName evidence="6">Oxidoreductase</fullName>
    </submittedName>
</protein>
<dbReference type="PANTHER" id="PTHR11552">
    <property type="entry name" value="GLUCOSE-METHANOL-CHOLINE GMC OXIDOREDUCTASE"/>
    <property type="match status" value="1"/>
</dbReference>
<gene>
    <name evidence="6" type="ORF">GCM10007854_09450</name>
</gene>
<comment type="cofactor">
    <cofactor evidence="1">
        <name>FAD</name>
        <dbReference type="ChEBI" id="CHEBI:57692"/>
    </cofactor>
</comment>